<keyword evidence="6" id="KW-0560">Oxidoreductase</keyword>
<dbReference type="SUPFAM" id="SSF54862">
    <property type="entry name" value="4Fe-4S ferredoxins"/>
    <property type="match status" value="1"/>
</dbReference>
<protein>
    <submittedName>
        <fullName evidence="6">Pyrogallol hydroxytransferase small subunit</fullName>
        <ecNumber evidence="6">1.97.1.2</ecNumber>
    </submittedName>
</protein>
<dbReference type="GO" id="GO:0018706">
    <property type="term" value="F:pyrogallol hydroxytransferase activity"/>
    <property type="evidence" value="ECO:0007669"/>
    <property type="project" value="UniProtKB-EC"/>
</dbReference>
<keyword evidence="4" id="KW-0411">Iron-sulfur</keyword>
<dbReference type="Gene3D" id="2.60.40.10">
    <property type="entry name" value="Immunoglobulins"/>
    <property type="match status" value="1"/>
</dbReference>
<evidence type="ECO:0000256" key="2">
    <source>
        <dbReference type="ARBA" id="ARBA00022723"/>
    </source>
</evidence>
<organism evidence="6">
    <name type="scientific">bioreactor metagenome</name>
    <dbReference type="NCBI Taxonomy" id="1076179"/>
    <lineage>
        <taxon>unclassified sequences</taxon>
        <taxon>metagenomes</taxon>
        <taxon>ecological metagenomes</taxon>
    </lineage>
</organism>
<evidence type="ECO:0000256" key="3">
    <source>
        <dbReference type="ARBA" id="ARBA00023004"/>
    </source>
</evidence>
<accession>A0A644TCR8</accession>
<dbReference type="EC" id="1.97.1.2" evidence="6"/>
<feature type="domain" description="4Fe-4S ferredoxin-type" evidence="5">
    <location>
        <begin position="17"/>
        <end position="46"/>
    </location>
</feature>
<reference evidence="6" key="1">
    <citation type="submission" date="2019-08" db="EMBL/GenBank/DDBJ databases">
        <authorList>
            <person name="Kucharzyk K."/>
            <person name="Murdoch R.W."/>
            <person name="Higgins S."/>
            <person name="Loffler F."/>
        </authorList>
    </citation>
    <scope>NUCLEOTIDE SEQUENCE</scope>
</reference>
<dbReference type="PANTHER" id="PTHR43177">
    <property type="entry name" value="PROTEIN NRFC"/>
    <property type="match status" value="1"/>
</dbReference>
<feature type="domain" description="4Fe-4S ferredoxin-type" evidence="5">
    <location>
        <begin position="105"/>
        <end position="134"/>
    </location>
</feature>
<comment type="caution">
    <text evidence="6">The sequence shown here is derived from an EMBL/GenBank/DDBJ whole genome shotgun (WGS) entry which is preliminary data.</text>
</comment>
<dbReference type="AlphaFoldDB" id="A0A644TCR8"/>
<dbReference type="PANTHER" id="PTHR43177:SF3">
    <property type="entry name" value="PROTEIN NRFC HOMOLOG"/>
    <property type="match status" value="1"/>
</dbReference>
<keyword evidence="6" id="KW-0808">Transferase</keyword>
<evidence type="ECO:0000256" key="1">
    <source>
        <dbReference type="ARBA" id="ARBA00022485"/>
    </source>
</evidence>
<keyword evidence="3" id="KW-0408">Iron</keyword>
<dbReference type="Gene3D" id="3.30.70.20">
    <property type="match status" value="2"/>
</dbReference>
<gene>
    <name evidence="6" type="primary">bthL_2</name>
    <name evidence="6" type="ORF">SDC9_09302</name>
</gene>
<evidence type="ECO:0000256" key="4">
    <source>
        <dbReference type="ARBA" id="ARBA00023014"/>
    </source>
</evidence>
<dbReference type="Pfam" id="PF13620">
    <property type="entry name" value="CarboxypepD_reg"/>
    <property type="match status" value="1"/>
</dbReference>
<dbReference type="InterPro" id="IPR050954">
    <property type="entry name" value="ET_IronSulfur_Cluster-Binding"/>
</dbReference>
<keyword evidence="2" id="KW-0479">Metal-binding</keyword>
<sequence length="286" mass="32072">MLVWLLILGSLGGKKMKVFVFDAAKCNGCYGCQVACKDEHVDNDWSPYAKPQPDTGHFWMKVNQKTHGQVPKVKVEYFAKPCMHCDDASCIKVAKNNAVYKRPDGLVIIDPEKAKGQRAIAEVCPYEAVYWNDTLDIPQKCTGCAQLIVEGKEPRCVDACATGALMFGDESEFVNILTKAEVMNPEYGMKPRVYYLNLPKLFVAGEIYDPNIDECLSGVEVTLTNIDTGKVLKETTDNFGDYWFKKLEAGKYSLTAKKEGYQVYVLNGFWVEDSLKVEDIALQKQV</sequence>
<dbReference type="Pfam" id="PF13247">
    <property type="entry name" value="Fer4_11"/>
    <property type="match status" value="1"/>
</dbReference>
<dbReference type="EMBL" id="VSSQ01000022">
    <property type="protein sequence ID" value="MPL63661.1"/>
    <property type="molecule type" value="Genomic_DNA"/>
</dbReference>
<evidence type="ECO:0000259" key="5">
    <source>
        <dbReference type="PROSITE" id="PS51379"/>
    </source>
</evidence>
<dbReference type="InterPro" id="IPR013783">
    <property type="entry name" value="Ig-like_fold"/>
</dbReference>
<name>A0A644TCR8_9ZZZZ</name>
<proteinExistence type="predicted"/>
<dbReference type="SUPFAM" id="SSF49478">
    <property type="entry name" value="Cna protein B-type domain"/>
    <property type="match status" value="1"/>
</dbReference>
<dbReference type="GO" id="GO:0046872">
    <property type="term" value="F:metal ion binding"/>
    <property type="evidence" value="ECO:0007669"/>
    <property type="project" value="UniProtKB-KW"/>
</dbReference>
<dbReference type="GO" id="GO:0051539">
    <property type="term" value="F:4 iron, 4 sulfur cluster binding"/>
    <property type="evidence" value="ECO:0007669"/>
    <property type="project" value="UniProtKB-KW"/>
</dbReference>
<dbReference type="GO" id="GO:0016740">
    <property type="term" value="F:transferase activity"/>
    <property type="evidence" value="ECO:0007669"/>
    <property type="project" value="UniProtKB-KW"/>
</dbReference>
<dbReference type="InterPro" id="IPR017896">
    <property type="entry name" value="4Fe4S_Fe-S-bd"/>
</dbReference>
<keyword evidence="1" id="KW-0004">4Fe-4S</keyword>
<evidence type="ECO:0000313" key="6">
    <source>
        <dbReference type="EMBL" id="MPL63661.1"/>
    </source>
</evidence>
<dbReference type="PROSITE" id="PS51379">
    <property type="entry name" value="4FE4S_FER_2"/>
    <property type="match status" value="2"/>
</dbReference>